<organism evidence="1 2">
    <name type="scientific">Chaetomium tenue</name>
    <dbReference type="NCBI Taxonomy" id="1854479"/>
    <lineage>
        <taxon>Eukaryota</taxon>
        <taxon>Fungi</taxon>
        <taxon>Dikarya</taxon>
        <taxon>Ascomycota</taxon>
        <taxon>Pezizomycotina</taxon>
        <taxon>Sordariomycetes</taxon>
        <taxon>Sordariomycetidae</taxon>
        <taxon>Sordariales</taxon>
        <taxon>Chaetomiaceae</taxon>
        <taxon>Chaetomium</taxon>
    </lineage>
</organism>
<proteinExistence type="predicted"/>
<evidence type="ECO:0000313" key="2">
    <source>
        <dbReference type="Proteomes" id="UP000724584"/>
    </source>
</evidence>
<gene>
    <name evidence="1" type="ORF">F5144DRAFT_586226</name>
</gene>
<sequence length="74" mass="8237">MEKAQRIQAAIAALHAKEAKSLRDAALAFDIPFTTLYGRISGRHQTNREAKQSIQRLSPAEEDTVVKAVYQLDV</sequence>
<dbReference type="Proteomes" id="UP000724584">
    <property type="component" value="Unassembled WGS sequence"/>
</dbReference>
<keyword evidence="2" id="KW-1185">Reference proteome</keyword>
<accession>A0ACB7NY15</accession>
<protein>
    <submittedName>
        <fullName evidence="1">Uncharacterized protein</fullName>
    </submittedName>
</protein>
<name>A0ACB7NY15_9PEZI</name>
<evidence type="ECO:0000313" key="1">
    <source>
        <dbReference type="EMBL" id="KAH6617345.1"/>
    </source>
</evidence>
<reference evidence="1 2" key="1">
    <citation type="journal article" date="2021" name="Nat. Commun.">
        <title>Genetic determinants of endophytism in the Arabidopsis root mycobiome.</title>
        <authorList>
            <person name="Mesny F."/>
            <person name="Miyauchi S."/>
            <person name="Thiergart T."/>
            <person name="Pickel B."/>
            <person name="Atanasova L."/>
            <person name="Karlsson M."/>
            <person name="Huettel B."/>
            <person name="Barry K.W."/>
            <person name="Haridas S."/>
            <person name="Chen C."/>
            <person name="Bauer D."/>
            <person name="Andreopoulos W."/>
            <person name="Pangilinan J."/>
            <person name="LaButti K."/>
            <person name="Riley R."/>
            <person name="Lipzen A."/>
            <person name="Clum A."/>
            <person name="Drula E."/>
            <person name="Henrissat B."/>
            <person name="Kohler A."/>
            <person name="Grigoriev I.V."/>
            <person name="Martin F.M."/>
            <person name="Hacquard S."/>
        </authorList>
    </citation>
    <scope>NUCLEOTIDE SEQUENCE [LARGE SCALE GENOMIC DNA]</scope>
    <source>
        <strain evidence="1 2">MPI-SDFR-AT-0079</strain>
    </source>
</reference>
<comment type="caution">
    <text evidence="1">The sequence shown here is derived from an EMBL/GenBank/DDBJ whole genome shotgun (WGS) entry which is preliminary data.</text>
</comment>
<dbReference type="EMBL" id="JAGIZQ010000007">
    <property type="protein sequence ID" value="KAH6617345.1"/>
    <property type="molecule type" value="Genomic_DNA"/>
</dbReference>